<protein>
    <submittedName>
        <fullName evidence="1">Nucleotidyl transferase AbiEii/AbiGii toxin family protein</fullName>
    </submittedName>
</protein>
<keyword evidence="1" id="KW-0808">Transferase</keyword>
<dbReference type="Pfam" id="PF08843">
    <property type="entry name" value="AbiEii"/>
    <property type="match status" value="1"/>
</dbReference>
<dbReference type="Proteomes" id="UP000739538">
    <property type="component" value="Unassembled WGS sequence"/>
</dbReference>
<name>A0A956NHJ1_UNCEI</name>
<accession>A0A956NHJ1</accession>
<dbReference type="EMBL" id="JAGQHS010000199">
    <property type="protein sequence ID" value="MCA9758686.1"/>
    <property type="molecule type" value="Genomic_DNA"/>
</dbReference>
<proteinExistence type="predicted"/>
<dbReference type="GO" id="GO:0016740">
    <property type="term" value="F:transferase activity"/>
    <property type="evidence" value="ECO:0007669"/>
    <property type="project" value="UniProtKB-KW"/>
</dbReference>
<dbReference type="Gene3D" id="3.10.450.620">
    <property type="entry name" value="JHP933, nucleotidyltransferase-like core domain"/>
    <property type="match status" value="1"/>
</dbReference>
<dbReference type="AlphaFoldDB" id="A0A956NHJ1"/>
<dbReference type="InterPro" id="IPR014942">
    <property type="entry name" value="AbiEii"/>
</dbReference>
<evidence type="ECO:0000313" key="1">
    <source>
        <dbReference type="EMBL" id="MCA9758686.1"/>
    </source>
</evidence>
<reference evidence="1" key="2">
    <citation type="journal article" date="2021" name="Microbiome">
        <title>Successional dynamics and alternative stable states in a saline activated sludge microbial community over 9 years.</title>
        <authorList>
            <person name="Wang Y."/>
            <person name="Ye J."/>
            <person name="Ju F."/>
            <person name="Liu L."/>
            <person name="Boyd J.A."/>
            <person name="Deng Y."/>
            <person name="Parks D.H."/>
            <person name="Jiang X."/>
            <person name="Yin X."/>
            <person name="Woodcroft B.J."/>
            <person name="Tyson G.W."/>
            <person name="Hugenholtz P."/>
            <person name="Polz M.F."/>
            <person name="Zhang T."/>
        </authorList>
    </citation>
    <scope>NUCLEOTIDE SEQUENCE</scope>
    <source>
        <strain evidence="1">HKST-UBA02</strain>
    </source>
</reference>
<sequence>MIPEQAIVEWRRSAPWEADSLVEQDLIISRALVEIYSVPEIARRLAFRGGTALYKLHLRPAARYSEDIDLVQVDAEAIGETLDLLRSVLDPWLGTPQRKLKEGRVNLVYRFGSEGNPPVNMRLKIEVNSREHFTELGLAHVPFDVHNQWFRGRANITTFSIDELLGTKLRALYQRKKGRDLFDLWFALAQGGVNPEAVIACFLRYMREGGHAVSRAQFEANLHEKSDRQDFRRDMAALLRPGLTWNFDDALQVVLEELVARLPGAPWKGDGA</sequence>
<comment type="caution">
    <text evidence="1">The sequence shown here is derived from an EMBL/GenBank/DDBJ whole genome shotgun (WGS) entry which is preliminary data.</text>
</comment>
<gene>
    <name evidence="1" type="ORF">KDA27_23035</name>
</gene>
<organism evidence="1 2">
    <name type="scientific">Eiseniibacteriota bacterium</name>
    <dbReference type="NCBI Taxonomy" id="2212470"/>
    <lineage>
        <taxon>Bacteria</taxon>
        <taxon>Candidatus Eiseniibacteriota</taxon>
    </lineage>
</organism>
<evidence type="ECO:0000313" key="2">
    <source>
        <dbReference type="Proteomes" id="UP000739538"/>
    </source>
</evidence>
<reference evidence="1" key="1">
    <citation type="submission" date="2020-04" db="EMBL/GenBank/DDBJ databases">
        <authorList>
            <person name="Zhang T."/>
        </authorList>
    </citation>
    <scope>NUCLEOTIDE SEQUENCE</scope>
    <source>
        <strain evidence="1">HKST-UBA02</strain>
    </source>
</reference>